<dbReference type="PANTHER" id="PTHR34837">
    <property type="entry name" value="OS05G0595500 PROTEIN"/>
    <property type="match status" value="1"/>
</dbReference>
<dbReference type="EMBL" id="CP136892">
    <property type="protein sequence ID" value="WOL01485.1"/>
    <property type="molecule type" value="Genomic_DNA"/>
</dbReference>
<keyword evidence="3" id="KW-1185">Reference proteome</keyword>
<feature type="compositionally biased region" description="Basic and acidic residues" evidence="1">
    <location>
        <begin position="127"/>
        <end position="202"/>
    </location>
</feature>
<dbReference type="Proteomes" id="UP001327560">
    <property type="component" value="Chromosome 3"/>
</dbReference>
<feature type="compositionally biased region" description="Basic and acidic residues" evidence="1">
    <location>
        <begin position="84"/>
        <end position="119"/>
    </location>
</feature>
<evidence type="ECO:0000313" key="3">
    <source>
        <dbReference type="Proteomes" id="UP001327560"/>
    </source>
</evidence>
<feature type="compositionally biased region" description="Basic and acidic residues" evidence="1">
    <location>
        <begin position="533"/>
        <end position="569"/>
    </location>
</feature>
<accession>A0AAQ3QAF5</accession>
<feature type="compositionally biased region" description="Polar residues" evidence="1">
    <location>
        <begin position="515"/>
        <end position="532"/>
    </location>
</feature>
<feature type="compositionally biased region" description="Basic and acidic residues" evidence="1">
    <location>
        <begin position="434"/>
        <end position="458"/>
    </location>
</feature>
<reference evidence="2 3" key="1">
    <citation type="submission" date="2023-10" db="EMBL/GenBank/DDBJ databases">
        <title>Chromosome-scale genome assembly provides insights into flower coloration mechanisms of Canna indica.</title>
        <authorList>
            <person name="Li C."/>
        </authorList>
    </citation>
    <scope>NUCLEOTIDE SEQUENCE [LARGE SCALE GENOMIC DNA]</scope>
    <source>
        <tissue evidence="2">Flower</tissue>
    </source>
</reference>
<proteinExistence type="predicted"/>
<sequence length="1008" mass="114323">MPRSSRHRSHRSHKHLRDRSDSEDDVNTGDRRNKEEEPAGNSGARVSRDPESGKRKFSNENARKDLVGTSDGDVSGEHGKKRKDRVEEVVADERWNGGADNDLKRAKSDDSSPELDKCSKPKFLTVDIKERSAKRHEDSNEREEDSGGKIDSIKLKSEKDSSRRESHSQYNDEKARDRMERDSNKDKDGRDSRYDKSDDLQSRKHGSKSGSSAEALTSKKYTKINEKKGHDIFHSPEAEKGFEKPRKNRDDVEDKDKWLDDFREVDDRKQSSRDDHIKYRSYKDEKHEDSKNRGKYRDDKKHQVDKYQEERFSKDHNSDRSEKWYLKDETKPVESNYRKTILQDADHDGTYADNMDTKIKDIRGRKRSSDEIEDHNDLKARIVKERREVLEKNASSASRNGSRNDKPRPDNLHSERTDSSPRNHRLKSSISSGGKDHNRDISKLSEYAHRDSATEERLSSIPASKGDSFNSSVVNDRISGSRSGKIATTENIHSGDLFAETTASKYDRTLRSDARTSPNQSRRRSPSANSGRRFSERSPSRFDRTSRQRLDVEVGQRNSLSKDGERREFWGQPITDDISQTDVCLRESTPVRSSSINRCSNLSDYSRNHLLPPPSMRVGIDNPSVLGPYQDDNRAQSTDHKSYNRHKRVGDLGYGRGHGNAWKGAPPSWPSPVPNGFPSLQHGPAGFHPAMSQFSAPHFFGVRPPMDLIHGGVSYHMHDEVERFTGHGRPFGWHNPVDHSHLQMWDGSNGIYTNEPQMYGRPEWDDSSQLGSRVWEISSETWKGQNSNNMDIPVSKKEQESSTNSLTNIIAQSKNLATENIEAKQSSDVLHPKRTVESPEKVVTKKTTEHLEMAVDQLTKYVAHYLSKIDISSDLLNPDLHKRCTSVSGKLDAKCSLTAPGFIQTDKDGMKDPSSMKNSLPTPKADIFKRAMSLYSGKRSEKLTGKQVSMNLDGPTNGQPTGFAPDFVISTSSSQHFEALTEECSETSQPREVLTEECSETVTRIPAN</sequence>
<feature type="region of interest" description="Disordered" evidence="1">
    <location>
        <begin position="1"/>
        <end position="491"/>
    </location>
</feature>
<evidence type="ECO:0000313" key="2">
    <source>
        <dbReference type="EMBL" id="WOL01485.1"/>
    </source>
</evidence>
<feature type="compositionally biased region" description="Basic and acidic residues" evidence="1">
    <location>
        <begin position="223"/>
        <end position="332"/>
    </location>
</feature>
<protein>
    <recommendedName>
        <fullName evidence="4">Zinc finger CCCH domain-containing protein 13-like</fullName>
    </recommendedName>
</protein>
<feature type="compositionally biased region" description="Basic and acidic residues" evidence="1">
    <location>
        <begin position="28"/>
        <end position="37"/>
    </location>
</feature>
<dbReference type="AlphaFoldDB" id="A0AAQ3QAF5"/>
<name>A0AAQ3QAF5_9LILI</name>
<organism evidence="2 3">
    <name type="scientific">Canna indica</name>
    <name type="common">Indian-shot</name>
    <dbReference type="NCBI Taxonomy" id="4628"/>
    <lineage>
        <taxon>Eukaryota</taxon>
        <taxon>Viridiplantae</taxon>
        <taxon>Streptophyta</taxon>
        <taxon>Embryophyta</taxon>
        <taxon>Tracheophyta</taxon>
        <taxon>Spermatophyta</taxon>
        <taxon>Magnoliopsida</taxon>
        <taxon>Liliopsida</taxon>
        <taxon>Zingiberales</taxon>
        <taxon>Cannaceae</taxon>
        <taxon>Canna</taxon>
    </lineage>
</organism>
<feature type="compositionally biased region" description="Polar residues" evidence="1">
    <location>
        <begin position="467"/>
        <end position="491"/>
    </location>
</feature>
<feature type="compositionally biased region" description="Basic and acidic residues" evidence="1">
    <location>
        <begin position="46"/>
        <end position="66"/>
    </location>
</feature>
<feature type="region of interest" description="Disordered" evidence="1">
    <location>
        <begin position="508"/>
        <end position="573"/>
    </location>
</feature>
<feature type="compositionally biased region" description="Basic and acidic residues" evidence="1">
    <location>
        <begin position="344"/>
        <end position="391"/>
    </location>
</feature>
<dbReference type="PANTHER" id="PTHR34837:SF1">
    <property type="entry name" value="LOW PROTEIN: ZINC FINGER CCCH DOMAIN PROTEIN"/>
    <property type="match status" value="1"/>
</dbReference>
<feature type="compositionally biased region" description="Basic and acidic residues" evidence="1">
    <location>
        <begin position="402"/>
        <end position="421"/>
    </location>
</feature>
<feature type="region of interest" description="Disordered" evidence="1">
    <location>
        <begin position="982"/>
        <end position="1008"/>
    </location>
</feature>
<evidence type="ECO:0008006" key="4">
    <source>
        <dbReference type="Google" id="ProtNLM"/>
    </source>
</evidence>
<gene>
    <name evidence="2" type="ORF">Cni_G10201</name>
</gene>
<evidence type="ECO:0000256" key="1">
    <source>
        <dbReference type="SAM" id="MobiDB-lite"/>
    </source>
</evidence>
<feature type="compositionally biased region" description="Basic residues" evidence="1">
    <location>
        <begin position="1"/>
        <end position="17"/>
    </location>
</feature>